<dbReference type="VEuPathDB" id="VectorBase:LLONM1_006142"/>
<dbReference type="Proteomes" id="UP000092461">
    <property type="component" value="Unassembled WGS sequence"/>
</dbReference>
<dbReference type="Pfam" id="PF00271">
    <property type="entry name" value="Helicase_C"/>
    <property type="match status" value="1"/>
</dbReference>
<dbReference type="PROSITE" id="PS51194">
    <property type="entry name" value="HELICASE_CTER"/>
    <property type="match status" value="1"/>
</dbReference>
<evidence type="ECO:0000256" key="3">
    <source>
        <dbReference type="ARBA" id="ARBA00022806"/>
    </source>
</evidence>
<evidence type="ECO:0000313" key="7">
    <source>
        <dbReference type="EnsemblMetazoa" id="LLOJ000338-PA"/>
    </source>
</evidence>
<evidence type="ECO:0000256" key="4">
    <source>
        <dbReference type="ARBA" id="ARBA00022840"/>
    </source>
</evidence>
<proteinExistence type="predicted"/>
<dbReference type="InterPro" id="IPR001650">
    <property type="entry name" value="Helicase_C-like"/>
</dbReference>
<dbReference type="PROSITE" id="PS51192">
    <property type="entry name" value="HELICASE_ATP_BIND_1"/>
    <property type="match status" value="1"/>
</dbReference>
<dbReference type="SMART" id="SM00487">
    <property type="entry name" value="DEXDc"/>
    <property type="match status" value="1"/>
</dbReference>
<dbReference type="AlphaFoldDB" id="A0A1B0C8R6"/>
<dbReference type="GO" id="GO:0016787">
    <property type="term" value="F:hydrolase activity"/>
    <property type="evidence" value="ECO:0007669"/>
    <property type="project" value="UniProtKB-KW"/>
</dbReference>
<dbReference type="VEuPathDB" id="VectorBase:LLOJ000338"/>
<dbReference type="InterPro" id="IPR014001">
    <property type="entry name" value="Helicase_ATP-bd"/>
</dbReference>
<evidence type="ECO:0000259" key="5">
    <source>
        <dbReference type="PROSITE" id="PS51192"/>
    </source>
</evidence>
<dbReference type="GO" id="GO:0005524">
    <property type="term" value="F:ATP binding"/>
    <property type="evidence" value="ECO:0007669"/>
    <property type="project" value="UniProtKB-KW"/>
</dbReference>
<name>A0A1B0C8R6_LUTLO</name>
<dbReference type="Gene3D" id="3.40.50.300">
    <property type="entry name" value="P-loop containing nucleotide triphosphate hydrolases"/>
    <property type="match status" value="2"/>
</dbReference>
<dbReference type="Pfam" id="PF00270">
    <property type="entry name" value="DEAD"/>
    <property type="match status" value="1"/>
</dbReference>
<accession>A0A1B0C8R6</accession>
<evidence type="ECO:0000256" key="2">
    <source>
        <dbReference type="ARBA" id="ARBA00022801"/>
    </source>
</evidence>
<dbReference type="GO" id="GO:0004386">
    <property type="term" value="F:helicase activity"/>
    <property type="evidence" value="ECO:0007669"/>
    <property type="project" value="UniProtKB-KW"/>
</dbReference>
<dbReference type="GO" id="GO:0003676">
    <property type="term" value="F:nucleic acid binding"/>
    <property type="evidence" value="ECO:0007669"/>
    <property type="project" value="InterPro"/>
</dbReference>
<dbReference type="InterPro" id="IPR027417">
    <property type="entry name" value="P-loop_NTPase"/>
</dbReference>
<evidence type="ECO:0000256" key="1">
    <source>
        <dbReference type="ARBA" id="ARBA00022741"/>
    </source>
</evidence>
<keyword evidence="8" id="KW-1185">Reference proteome</keyword>
<protein>
    <submittedName>
        <fullName evidence="7">Uncharacterized protein</fullName>
    </submittedName>
</protein>
<feature type="domain" description="Helicase ATP-binding" evidence="5">
    <location>
        <begin position="127"/>
        <end position="314"/>
    </location>
</feature>
<dbReference type="CDD" id="cd18787">
    <property type="entry name" value="SF2_C_DEAD"/>
    <property type="match status" value="1"/>
</dbReference>
<keyword evidence="1" id="KW-0547">Nucleotide-binding</keyword>
<dbReference type="InterPro" id="IPR011545">
    <property type="entry name" value="DEAD/DEAH_box_helicase_dom"/>
</dbReference>
<keyword evidence="4" id="KW-0067">ATP-binding</keyword>
<dbReference type="EMBL" id="AJWK01001311">
    <property type="status" value="NOT_ANNOTATED_CDS"/>
    <property type="molecule type" value="Genomic_DNA"/>
</dbReference>
<dbReference type="PANTHER" id="PTHR47960">
    <property type="entry name" value="DEAD-BOX ATP-DEPENDENT RNA HELICASE 50"/>
    <property type="match status" value="1"/>
</dbReference>
<sequence>MLGRSSRCSWIIFQRFMATSVAVNPEKAKRIPIVTCKRKEFDLYFGEGSVLKEDAAFGSIPLASTGWHHYKSKGDFFQIHPFYFSDKWRLSSAEVSFDKLGIRSELIKSAEEFYRITQPSLIQEVAIPDILKGYHTTIAAETGCGKTMAYLLPIIEQILRRNQNPPKARNFNTPLALILSPSRELTCQIGEVAEKLCEPHNLRVKVVLGGSTKQQIMNPAFEDVDILVGTLGVVNKLTGAQIYRMGSVRHMVLDEADTLLDDSFSEKLSSFLRRFPFHKNLTSETGVQLVMVSATIPLNRDDMLTKIIDVSTVKDIRTPNLHKLVPNVPQKFMRMSKINRPPNLLNIVKSNLKQANSIMIFGNKTPTVDYISLFLKESGVECINLNSDMPMPIRVDQFERFRRGEVKVLSTTDMGSRGLDTRHVSQVINFDFPLHMADYIHRCGRTGRLGGVQNCSITNFVSSMRELKIVQEIEHAARTRTVLPNVDGNITNIIRRKIIRSIRRD</sequence>
<feature type="domain" description="Helicase C-terminal" evidence="6">
    <location>
        <begin position="343"/>
        <end position="494"/>
    </location>
</feature>
<evidence type="ECO:0000313" key="8">
    <source>
        <dbReference type="Proteomes" id="UP000092461"/>
    </source>
</evidence>
<keyword evidence="2" id="KW-0378">Hydrolase</keyword>
<evidence type="ECO:0000259" key="6">
    <source>
        <dbReference type="PROSITE" id="PS51194"/>
    </source>
</evidence>
<dbReference type="SUPFAM" id="SSF52540">
    <property type="entry name" value="P-loop containing nucleoside triphosphate hydrolases"/>
    <property type="match status" value="1"/>
</dbReference>
<reference evidence="7" key="1">
    <citation type="submission" date="2020-05" db="UniProtKB">
        <authorList>
            <consortium name="EnsemblMetazoa"/>
        </authorList>
    </citation>
    <scope>IDENTIFICATION</scope>
    <source>
        <strain evidence="7">Jacobina</strain>
    </source>
</reference>
<organism evidence="7 8">
    <name type="scientific">Lutzomyia longipalpis</name>
    <name type="common">Sand fly</name>
    <dbReference type="NCBI Taxonomy" id="7200"/>
    <lineage>
        <taxon>Eukaryota</taxon>
        <taxon>Metazoa</taxon>
        <taxon>Ecdysozoa</taxon>
        <taxon>Arthropoda</taxon>
        <taxon>Hexapoda</taxon>
        <taxon>Insecta</taxon>
        <taxon>Pterygota</taxon>
        <taxon>Neoptera</taxon>
        <taxon>Endopterygota</taxon>
        <taxon>Diptera</taxon>
        <taxon>Nematocera</taxon>
        <taxon>Psychodoidea</taxon>
        <taxon>Psychodidae</taxon>
        <taxon>Lutzomyia</taxon>
        <taxon>Lutzomyia</taxon>
    </lineage>
</organism>
<dbReference type="SMART" id="SM00490">
    <property type="entry name" value="HELICc"/>
    <property type="match status" value="1"/>
</dbReference>
<keyword evidence="3" id="KW-0347">Helicase</keyword>
<dbReference type="EnsemblMetazoa" id="LLOJ000338-RA">
    <property type="protein sequence ID" value="LLOJ000338-PA"/>
    <property type="gene ID" value="LLOJ000338"/>
</dbReference>